<keyword evidence="2 7" id="KW-0813">Transport</keyword>
<evidence type="ECO:0000256" key="2">
    <source>
        <dbReference type="ARBA" id="ARBA00022448"/>
    </source>
</evidence>
<feature type="transmembrane region" description="Helical" evidence="7">
    <location>
        <begin position="12"/>
        <end position="32"/>
    </location>
</feature>
<comment type="subcellular location">
    <subcellularLocation>
        <location evidence="1 7">Cell membrane</location>
        <topology evidence="1 7">Multi-pass membrane protein</topology>
    </subcellularLocation>
</comment>
<evidence type="ECO:0000256" key="3">
    <source>
        <dbReference type="ARBA" id="ARBA00022475"/>
    </source>
</evidence>
<evidence type="ECO:0000313" key="10">
    <source>
        <dbReference type="Proteomes" id="UP000245412"/>
    </source>
</evidence>
<name>A0AB73T7R9_9FIRM</name>
<evidence type="ECO:0000256" key="7">
    <source>
        <dbReference type="RuleBase" id="RU363032"/>
    </source>
</evidence>
<dbReference type="Pfam" id="PF00528">
    <property type="entry name" value="BPD_transp_1"/>
    <property type="match status" value="1"/>
</dbReference>
<sequence>MKSKTRKNIVRYKWLYIMMLPGMIYLLINNYIPMAGLVIAFKKVNFQTGIFQSPWCGFENFKYLFRTKDAWIITRNTILYNLVFIILALVVSLALAIFLSEIRNKKLRSFHQACVLIPYIISYVVVSYLVYAFLGTNGLVNKGILIPFGGKPVNWYMESKYWPFILVFVNTWKNAGYASVMYLATILGFDDSIFEAATLDGVTAWQKIRYMTIPLLKPTIITLTMLNIGRIFYSDFGLFYQVPQNSGAILQATNVLDTYVYRGLLELGDISMSSAAGLYQAVVGFVIIIAANLIVRKISPDDAIF</sequence>
<keyword evidence="6 7" id="KW-0472">Membrane</keyword>
<reference evidence="9 10" key="1">
    <citation type="submission" date="2018-05" db="EMBL/GenBank/DDBJ databases">
        <authorList>
            <person name="Goeker M."/>
            <person name="Huntemann M."/>
            <person name="Clum A."/>
            <person name="Pillay M."/>
            <person name="Palaniappan K."/>
            <person name="Varghese N."/>
            <person name="Mikhailova N."/>
            <person name="Stamatis D."/>
            <person name="Reddy T."/>
            <person name="Daum C."/>
            <person name="Shapiro N."/>
            <person name="Ivanova N."/>
            <person name="Kyrpides N."/>
            <person name="Woyke T."/>
        </authorList>
    </citation>
    <scope>NUCLEOTIDE SEQUENCE [LARGE SCALE GENOMIC DNA]</scope>
    <source>
        <strain evidence="9 10">DSM 26524</strain>
    </source>
</reference>
<dbReference type="CDD" id="cd06261">
    <property type="entry name" value="TM_PBP2"/>
    <property type="match status" value="1"/>
</dbReference>
<dbReference type="PANTHER" id="PTHR43227">
    <property type="entry name" value="BLL4140 PROTEIN"/>
    <property type="match status" value="1"/>
</dbReference>
<gene>
    <name evidence="9" type="ORF">C7383_102144</name>
</gene>
<proteinExistence type="inferred from homology"/>
<dbReference type="EMBL" id="QGGY01000002">
    <property type="protein sequence ID" value="PWJ78011.1"/>
    <property type="molecule type" value="Genomic_DNA"/>
</dbReference>
<dbReference type="GO" id="GO:0055085">
    <property type="term" value="P:transmembrane transport"/>
    <property type="evidence" value="ECO:0007669"/>
    <property type="project" value="InterPro"/>
</dbReference>
<dbReference type="InterPro" id="IPR050809">
    <property type="entry name" value="UgpAE/MalFG_permease"/>
</dbReference>
<feature type="transmembrane region" description="Helical" evidence="7">
    <location>
        <begin position="161"/>
        <end position="184"/>
    </location>
</feature>
<evidence type="ECO:0000259" key="8">
    <source>
        <dbReference type="PROSITE" id="PS50928"/>
    </source>
</evidence>
<dbReference type="Gene3D" id="1.10.3720.10">
    <property type="entry name" value="MetI-like"/>
    <property type="match status" value="1"/>
</dbReference>
<keyword evidence="3" id="KW-1003">Cell membrane</keyword>
<dbReference type="InterPro" id="IPR000515">
    <property type="entry name" value="MetI-like"/>
</dbReference>
<protein>
    <submittedName>
        <fullName evidence="9">Carbohydrate ABC transporter membrane protein 1 (CUT1 family)</fullName>
    </submittedName>
</protein>
<dbReference type="SUPFAM" id="SSF161098">
    <property type="entry name" value="MetI-like"/>
    <property type="match status" value="1"/>
</dbReference>
<comment type="caution">
    <text evidence="9">The sequence shown here is derived from an EMBL/GenBank/DDBJ whole genome shotgun (WGS) entry which is preliminary data.</text>
</comment>
<keyword evidence="4 7" id="KW-0812">Transmembrane</keyword>
<feature type="transmembrane region" description="Helical" evidence="7">
    <location>
        <begin position="110"/>
        <end position="134"/>
    </location>
</feature>
<accession>A0AB73T7R9</accession>
<dbReference type="PANTHER" id="PTHR43227:SF11">
    <property type="entry name" value="BLL4140 PROTEIN"/>
    <property type="match status" value="1"/>
</dbReference>
<evidence type="ECO:0000256" key="6">
    <source>
        <dbReference type="ARBA" id="ARBA00023136"/>
    </source>
</evidence>
<dbReference type="RefSeq" id="WP_109624960.1">
    <property type="nucleotide sequence ID" value="NZ_CABJAT010000002.1"/>
</dbReference>
<evidence type="ECO:0000256" key="5">
    <source>
        <dbReference type="ARBA" id="ARBA00022989"/>
    </source>
</evidence>
<feature type="transmembrane region" description="Helical" evidence="7">
    <location>
        <begin position="78"/>
        <end position="98"/>
    </location>
</feature>
<keyword evidence="5 7" id="KW-1133">Transmembrane helix</keyword>
<dbReference type="Proteomes" id="UP000245412">
    <property type="component" value="Unassembled WGS sequence"/>
</dbReference>
<dbReference type="GO" id="GO:0005886">
    <property type="term" value="C:plasma membrane"/>
    <property type="evidence" value="ECO:0007669"/>
    <property type="project" value="UniProtKB-SubCell"/>
</dbReference>
<comment type="similarity">
    <text evidence="7">Belongs to the binding-protein-dependent transport system permease family.</text>
</comment>
<evidence type="ECO:0000256" key="4">
    <source>
        <dbReference type="ARBA" id="ARBA00022692"/>
    </source>
</evidence>
<feature type="domain" description="ABC transmembrane type-1" evidence="8">
    <location>
        <begin position="74"/>
        <end position="291"/>
    </location>
</feature>
<evidence type="ECO:0000256" key="1">
    <source>
        <dbReference type="ARBA" id="ARBA00004651"/>
    </source>
</evidence>
<keyword evidence="10" id="KW-1185">Reference proteome</keyword>
<dbReference type="AlphaFoldDB" id="A0AB73T7R9"/>
<feature type="transmembrane region" description="Helical" evidence="7">
    <location>
        <begin position="215"/>
        <end position="233"/>
    </location>
</feature>
<dbReference type="InterPro" id="IPR035906">
    <property type="entry name" value="MetI-like_sf"/>
</dbReference>
<evidence type="ECO:0000313" key="9">
    <source>
        <dbReference type="EMBL" id="PWJ78011.1"/>
    </source>
</evidence>
<feature type="transmembrane region" description="Helical" evidence="7">
    <location>
        <begin position="277"/>
        <end position="295"/>
    </location>
</feature>
<dbReference type="PROSITE" id="PS50928">
    <property type="entry name" value="ABC_TM1"/>
    <property type="match status" value="1"/>
</dbReference>
<organism evidence="9 10">
    <name type="scientific">Murimonas intestini</name>
    <dbReference type="NCBI Taxonomy" id="1337051"/>
    <lineage>
        <taxon>Bacteria</taxon>
        <taxon>Bacillati</taxon>
        <taxon>Bacillota</taxon>
        <taxon>Clostridia</taxon>
        <taxon>Lachnospirales</taxon>
        <taxon>Lachnospiraceae</taxon>
        <taxon>Murimonas</taxon>
    </lineage>
</organism>